<dbReference type="InterPro" id="IPR001173">
    <property type="entry name" value="Glyco_trans_2-like"/>
</dbReference>
<proteinExistence type="predicted"/>
<keyword evidence="2" id="KW-0808">Transferase</keyword>
<dbReference type="EMBL" id="AWEY01000017">
    <property type="protein sequence ID" value="ERK39571.1"/>
    <property type="molecule type" value="Genomic_DNA"/>
</dbReference>
<dbReference type="AlphaFoldDB" id="U2P605"/>
<organism evidence="2 3">
    <name type="scientific">Segatella baroniae F0067</name>
    <dbReference type="NCBI Taxonomy" id="1115809"/>
    <lineage>
        <taxon>Bacteria</taxon>
        <taxon>Pseudomonadati</taxon>
        <taxon>Bacteroidota</taxon>
        <taxon>Bacteroidia</taxon>
        <taxon>Bacteroidales</taxon>
        <taxon>Prevotellaceae</taxon>
        <taxon>Segatella</taxon>
    </lineage>
</organism>
<dbReference type="PANTHER" id="PTHR43179">
    <property type="entry name" value="RHAMNOSYLTRANSFERASE WBBL"/>
    <property type="match status" value="1"/>
</dbReference>
<dbReference type="Pfam" id="PF00535">
    <property type="entry name" value="Glycos_transf_2"/>
    <property type="match status" value="1"/>
</dbReference>
<dbReference type="CDD" id="cd04186">
    <property type="entry name" value="GT_2_like_c"/>
    <property type="match status" value="1"/>
</dbReference>
<evidence type="ECO:0000313" key="2">
    <source>
        <dbReference type="EMBL" id="ERK39571.1"/>
    </source>
</evidence>
<name>U2P605_9BACT</name>
<dbReference type="GO" id="GO:0016740">
    <property type="term" value="F:transferase activity"/>
    <property type="evidence" value="ECO:0007669"/>
    <property type="project" value="UniProtKB-KW"/>
</dbReference>
<dbReference type="Gene3D" id="3.90.550.10">
    <property type="entry name" value="Spore Coat Polysaccharide Biosynthesis Protein SpsA, Chain A"/>
    <property type="match status" value="1"/>
</dbReference>
<feature type="domain" description="Glycosyltransferase 2-like" evidence="1">
    <location>
        <begin position="10"/>
        <end position="195"/>
    </location>
</feature>
<gene>
    <name evidence="2" type="ORF">HMPREF9135_2285</name>
</gene>
<accession>U2P605</accession>
<keyword evidence="3" id="KW-1185">Reference proteome</keyword>
<evidence type="ECO:0000259" key="1">
    <source>
        <dbReference type="Pfam" id="PF00535"/>
    </source>
</evidence>
<dbReference type="SUPFAM" id="SSF53448">
    <property type="entry name" value="Nucleotide-diphospho-sugar transferases"/>
    <property type="match status" value="1"/>
</dbReference>
<protein>
    <submittedName>
        <fullName evidence="2">Glycosyltransferase-like protein, family 2</fullName>
    </submittedName>
</protein>
<dbReference type="PANTHER" id="PTHR43179:SF7">
    <property type="entry name" value="RHAMNOSYLTRANSFERASE WBBL"/>
    <property type="match status" value="1"/>
</dbReference>
<dbReference type="InterPro" id="IPR029044">
    <property type="entry name" value="Nucleotide-diphossugar_trans"/>
</dbReference>
<comment type="caution">
    <text evidence="2">The sequence shown here is derived from an EMBL/GenBank/DDBJ whole genome shotgun (WGS) entry which is preliminary data.</text>
</comment>
<dbReference type="PATRIC" id="fig|1115809.3.peg.1044"/>
<dbReference type="Proteomes" id="UP000016648">
    <property type="component" value="Unassembled WGS sequence"/>
</dbReference>
<reference evidence="2 3" key="1">
    <citation type="submission" date="2013-08" db="EMBL/GenBank/DDBJ databases">
        <authorList>
            <person name="Durkin A.S."/>
            <person name="Haft D.R."/>
            <person name="McCorrison J."/>
            <person name="Torralba M."/>
            <person name="Gillis M."/>
            <person name="Haft D.H."/>
            <person name="Methe B."/>
            <person name="Sutton G."/>
            <person name="Nelson K.E."/>
        </authorList>
    </citation>
    <scope>NUCLEOTIDE SEQUENCE [LARGE SCALE GENOMIC DNA]</scope>
    <source>
        <strain evidence="2 3">F0067</strain>
    </source>
</reference>
<evidence type="ECO:0000313" key="3">
    <source>
        <dbReference type="Proteomes" id="UP000016648"/>
    </source>
</evidence>
<sequence>MLCVVMKKLSVVIVSYNVRDYLEQCILSLKAALQSVDGEVIVVDNRSSDDTVAYISRRYPDVRILENHENLGFSKANNRAIRQSRSEYVLLLNPDTVVGEDAIRAGIAFMEAHEDAGALGVKMLQADGNAAPESRRGFPSPFTACCKFMHLHGLFPRWKRGNRYYLSYLPWDVPVEMDVVSGAFMLLRRKALDEVGLLDEDYFMYGEDVDLSYRLKKAGWRNWYLPSEILHYKGQSTQKTSYRYVHVFYGAMLIFLNKHYHGAYWWLKWPLKSLVLAVAGMSLLRKKLRCGRSLHLSRAEEDVVVLGGESAWVECGRILRGKFTDVSCSSSVEGMQEGMAMDGKGHHPALVVFDSSSFSCGEILHEMSRLSGRRMRFGIYWAEMRKIITLNNVYVAGA</sequence>